<dbReference type="PANTHER" id="PTHR42852:SF18">
    <property type="entry name" value="CHROMOSOME UNDETERMINED SCAFFOLD_47, WHOLE GENOME SHOTGUN SEQUENCE"/>
    <property type="match status" value="1"/>
</dbReference>
<keyword evidence="4" id="KW-0472">Membrane</keyword>
<comment type="subcellular location">
    <subcellularLocation>
        <location evidence="1">Cell envelope</location>
    </subcellularLocation>
</comment>
<dbReference type="SUPFAM" id="SSF52833">
    <property type="entry name" value="Thioredoxin-like"/>
    <property type="match status" value="1"/>
</dbReference>
<dbReference type="PROSITE" id="PS00194">
    <property type="entry name" value="THIOREDOXIN_1"/>
    <property type="match status" value="1"/>
</dbReference>
<proteinExistence type="predicted"/>
<feature type="transmembrane region" description="Helical" evidence="4">
    <location>
        <begin position="12"/>
        <end position="33"/>
    </location>
</feature>
<organism evidence="6 7">
    <name type="scientific">Variovorax ginsengisoli</name>
    <dbReference type="NCBI Taxonomy" id="363844"/>
    <lineage>
        <taxon>Bacteria</taxon>
        <taxon>Pseudomonadati</taxon>
        <taxon>Pseudomonadota</taxon>
        <taxon>Betaproteobacteria</taxon>
        <taxon>Burkholderiales</taxon>
        <taxon>Comamonadaceae</taxon>
        <taxon>Variovorax</taxon>
    </lineage>
</organism>
<evidence type="ECO:0000256" key="2">
    <source>
        <dbReference type="ARBA" id="ARBA00022748"/>
    </source>
</evidence>
<reference evidence="6 7" key="1">
    <citation type="submission" date="2023-07" db="EMBL/GenBank/DDBJ databases">
        <title>Sorghum-associated microbial communities from plants grown in Nebraska, USA.</title>
        <authorList>
            <person name="Schachtman D."/>
        </authorList>
    </citation>
    <scope>NUCLEOTIDE SEQUENCE [LARGE SCALE GENOMIC DNA]</scope>
    <source>
        <strain evidence="6 7">DS1607</strain>
    </source>
</reference>
<keyword evidence="4" id="KW-1133">Transmembrane helix</keyword>
<sequence length="275" mass="29786">MSASLEIGPLALPYTLLLVMVAVALGSVVAQRIGRRAGVDVEPHAFRVLLVAVVVARFAFVWQYRAAYLDAPLGMLDIRDGGWNAPAGLLAAWVAGLLWVWRRRALRAPLLAALASASAVFVLGTIALALLPQNEAPLPGITLARLEGGTTSLQSFEGKPTVVNLWATWCPPCQREMPVLQRAQAEHPDVHFVFLNQGESAEVIQRFLVGHRFDLRNVLLDARGQAGAHFGQRALPTTLFFDATGRLVDQRIGELSQATLAQRLDALRPSPTTPP</sequence>
<protein>
    <submittedName>
        <fullName evidence="6">Thiol-disulfide isomerase/thioredoxin</fullName>
    </submittedName>
</protein>
<feature type="transmembrane region" description="Helical" evidence="4">
    <location>
        <begin position="45"/>
        <end position="63"/>
    </location>
</feature>
<evidence type="ECO:0000259" key="5">
    <source>
        <dbReference type="PROSITE" id="PS51352"/>
    </source>
</evidence>
<name>A0ABT9S520_9BURK</name>
<comment type="caution">
    <text evidence="6">The sequence shown here is derived from an EMBL/GenBank/DDBJ whole genome shotgun (WGS) entry which is preliminary data.</text>
</comment>
<dbReference type="EMBL" id="JAUSRO010000005">
    <property type="protein sequence ID" value="MDP9899453.1"/>
    <property type="molecule type" value="Genomic_DNA"/>
</dbReference>
<dbReference type="PROSITE" id="PS51352">
    <property type="entry name" value="THIOREDOXIN_2"/>
    <property type="match status" value="1"/>
</dbReference>
<feature type="domain" description="Thioredoxin" evidence="5">
    <location>
        <begin position="132"/>
        <end position="269"/>
    </location>
</feature>
<dbReference type="Pfam" id="PF01790">
    <property type="entry name" value="LGT"/>
    <property type="match status" value="1"/>
</dbReference>
<dbReference type="InterPro" id="IPR036249">
    <property type="entry name" value="Thioredoxin-like_sf"/>
</dbReference>
<keyword evidence="3" id="KW-0676">Redox-active center</keyword>
<dbReference type="InterPro" id="IPR001640">
    <property type="entry name" value="Lgt"/>
</dbReference>
<dbReference type="CDD" id="cd02966">
    <property type="entry name" value="TlpA_like_family"/>
    <property type="match status" value="1"/>
</dbReference>
<gene>
    <name evidence="6" type="ORF">J2W36_001704</name>
</gene>
<evidence type="ECO:0000256" key="3">
    <source>
        <dbReference type="ARBA" id="ARBA00023284"/>
    </source>
</evidence>
<dbReference type="RefSeq" id="WP_307689277.1">
    <property type="nucleotide sequence ID" value="NZ_JAUSRO010000005.1"/>
</dbReference>
<evidence type="ECO:0000256" key="1">
    <source>
        <dbReference type="ARBA" id="ARBA00004196"/>
    </source>
</evidence>
<keyword evidence="6" id="KW-0413">Isomerase</keyword>
<dbReference type="InterPro" id="IPR013740">
    <property type="entry name" value="Redoxin"/>
</dbReference>
<feature type="transmembrane region" description="Helical" evidence="4">
    <location>
        <begin position="108"/>
        <end position="131"/>
    </location>
</feature>
<dbReference type="GO" id="GO:0016853">
    <property type="term" value="F:isomerase activity"/>
    <property type="evidence" value="ECO:0007669"/>
    <property type="project" value="UniProtKB-KW"/>
</dbReference>
<keyword evidence="7" id="KW-1185">Reference proteome</keyword>
<dbReference type="InterPro" id="IPR013766">
    <property type="entry name" value="Thioredoxin_domain"/>
</dbReference>
<dbReference type="PANTHER" id="PTHR42852">
    <property type="entry name" value="THIOL:DISULFIDE INTERCHANGE PROTEIN DSBE"/>
    <property type="match status" value="1"/>
</dbReference>
<accession>A0ABT9S520</accession>
<dbReference type="InterPro" id="IPR050553">
    <property type="entry name" value="Thioredoxin_ResA/DsbE_sf"/>
</dbReference>
<keyword evidence="2" id="KW-0201">Cytochrome c-type biogenesis</keyword>
<dbReference type="Proteomes" id="UP001226867">
    <property type="component" value="Unassembled WGS sequence"/>
</dbReference>
<keyword evidence="4" id="KW-0812">Transmembrane</keyword>
<evidence type="ECO:0000256" key="4">
    <source>
        <dbReference type="SAM" id="Phobius"/>
    </source>
</evidence>
<dbReference type="InterPro" id="IPR017937">
    <property type="entry name" value="Thioredoxin_CS"/>
</dbReference>
<dbReference type="Pfam" id="PF08534">
    <property type="entry name" value="Redoxin"/>
    <property type="match status" value="1"/>
</dbReference>
<dbReference type="Gene3D" id="3.40.30.10">
    <property type="entry name" value="Glutaredoxin"/>
    <property type="match status" value="1"/>
</dbReference>
<feature type="transmembrane region" description="Helical" evidence="4">
    <location>
        <begin position="83"/>
        <end position="101"/>
    </location>
</feature>
<evidence type="ECO:0000313" key="7">
    <source>
        <dbReference type="Proteomes" id="UP001226867"/>
    </source>
</evidence>
<evidence type="ECO:0000313" key="6">
    <source>
        <dbReference type="EMBL" id="MDP9899453.1"/>
    </source>
</evidence>